<evidence type="ECO:0000313" key="2">
    <source>
        <dbReference type="EMBL" id="AEW67823.1"/>
    </source>
</evidence>
<feature type="region of interest" description="Disordered" evidence="1">
    <location>
        <begin position="167"/>
        <end position="207"/>
    </location>
</feature>
<accession>G3CF43</accession>
<evidence type="ECO:0000256" key="1">
    <source>
        <dbReference type="SAM" id="MobiDB-lite"/>
    </source>
</evidence>
<feature type="compositionally biased region" description="Polar residues" evidence="1">
    <location>
        <begin position="135"/>
        <end position="149"/>
    </location>
</feature>
<feature type="compositionally biased region" description="Basic and acidic residues" evidence="1">
    <location>
        <begin position="192"/>
        <end position="203"/>
    </location>
</feature>
<reference evidence="4 5" key="1">
    <citation type="journal article" date="2012" name="Virus Genes">
        <title>Genome sequence comparison of two United States live attenuated vaccines of infectious laryngotracheitis virus (ILTV).</title>
        <authorList>
            <person name="Chandra Y.G."/>
            <person name="Lee J."/>
            <person name="Kong B.W."/>
        </authorList>
    </citation>
    <scope>NUCLEOTIDE SEQUENCE [LARGE SCALE GENOMIC DNA]</scope>
    <source>
        <strain evidence="3">Vaccine Laryngo Vac</strain>
        <strain evidence="2">Vaccine LT Blen</strain>
    </source>
</reference>
<name>G3CF43_ILTV</name>
<evidence type="ECO:0000313" key="4">
    <source>
        <dbReference type="Proteomes" id="UP000133962"/>
    </source>
</evidence>
<proteinExistence type="predicted"/>
<protein>
    <submittedName>
        <fullName evidence="2">Membrane protein US8A</fullName>
    </submittedName>
</protein>
<gene>
    <name evidence="2" type="primary">US8A</name>
    <name evidence="2" type="ORF">GaHV1LT_gp73</name>
    <name evidence="3" type="ORF">GaHV1LV_gp73</name>
</gene>
<dbReference type="Proteomes" id="UP000168685">
    <property type="component" value="Segment"/>
</dbReference>
<dbReference type="Proteomes" id="UP000133962">
    <property type="component" value="Segment"/>
</dbReference>
<dbReference type="EMBL" id="JQ083494">
    <property type="protein sequence ID" value="AEW67902.1"/>
    <property type="molecule type" value="Genomic_DNA"/>
</dbReference>
<feature type="region of interest" description="Disordered" evidence="1">
    <location>
        <begin position="1"/>
        <end position="44"/>
    </location>
</feature>
<evidence type="ECO:0000313" key="3">
    <source>
        <dbReference type="EMBL" id="AEW67902.1"/>
    </source>
</evidence>
<organism evidence="2 4">
    <name type="scientific">Infectious laryngotracheitis virus</name>
    <name type="common">ILTV</name>
    <name type="synonym">Gallid herpesvirus 1</name>
    <dbReference type="NCBI Taxonomy" id="10386"/>
    <lineage>
        <taxon>Viruses</taxon>
        <taxon>Duplodnaviria</taxon>
        <taxon>Heunggongvirae</taxon>
        <taxon>Peploviricota</taxon>
        <taxon>Herviviricetes</taxon>
        <taxon>Herpesvirales</taxon>
        <taxon>Orthoherpesviridae</taxon>
        <taxon>Alphaherpesvirinae</taxon>
        <taxon>Iltovirus</taxon>
        <taxon>Iltovirus gallidalpha1</taxon>
    </lineage>
</organism>
<sequence length="302" mass="32587">MPFKTRGAEDAAAGKNRFKKSRNREILPTRLRGTGKKTAGLSNYTQPIPWNPKFCSARGESDNHACKDTFYRRTCCASRSTVSSQPDSPHTPMPTEYGRVPSAKRKKLSSSDCEGAHQPLVSCKLPDSQAAPARTYSSAQRYTVDEVSSPTPPGVDAVADLETRAELPGATTEQTESKNKLPNQQSRLKPKPTNEHVGGERCPSEGTVEAPSLGILSRVGAAIANELARMRRACLQNFFSGVYLSRRNPAPRGADVSGDARRVGGRCRNSGLGRGEGLAETRAVAVIITTQILTIINAYADE</sequence>
<dbReference type="EMBL" id="JQ083493">
    <property type="protein sequence ID" value="AEW67823.1"/>
    <property type="molecule type" value="Genomic_DNA"/>
</dbReference>
<feature type="compositionally biased region" description="Polar residues" evidence="1">
    <location>
        <begin position="78"/>
        <end position="88"/>
    </location>
</feature>
<organismHost>
    <name type="scientific">Gallus gallus</name>
    <name type="common">Chicken</name>
    <dbReference type="NCBI Taxonomy" id="9031"/>
</organismHost>
<evidence type="ECO:0000313" key="5">
    <source>
        <dbReference type="Proteomes" id="UP000168685"/>
    </source>
</evidence>
<feature type="region of interest" description="Disordered" evidence="1">
    <location>
        <begin position="78"/>
        <end position="155"/>
    </location>
</feature>